<evidence type="ECO:0000256" key="1">
    <source>
        <dbReference type="ARBA" id="ARBA00004127"/>
    </source>
</evidence>
<dbReference type="PANTHER" id="PTHR45727">
    <property type="entry name" value="NPC INTRACELLULAR CHOLESTEROL TRANSPORTER 1"/>
    <property type="match status" value="1"/>
</dbReference>
<evidence type="ECO:0000256" key="2">
    <source>
        <dbReference type="ARBA" id="ARBA00005585"/>
    </source>
</evidence>
<evidence type="ECO:0000313" key="18">
    <source>
        <dbReference type="EMBL" id="CAH3146266.1"/>
    </source>
</evidence>
<keyword evidence="11" id="KW-1015">Disulfide bond</keyword>
<evidence type="ECO:0000256" key="4">
    <source>
        <dbReference type="ARBA" id="ARBA00022548"/>
    </source>
</evidence>
<dbReference type="Pfam" id="PF22314">
    <property type="entry name" value="NPC1_MLD"/>
    <property type="match status" value="1"/>
</dbReference>
<dbReference type="InterPro" id="IPR004765">
    <property type="entry name" value="NPC1-like"/>
</dbReference>
<feature type="transmembrane region" description="Helical" evidence="16">
    <location>
        <begin position="765"/>
        <end position="790"/>
    </location>
</feature>
<keyword evidence="14" id="KW-0753">Steroid metabolism</keyword>
<comment type="catalytic activity">
    <reaction evidence="15">
        <text>cholesterol(in) = cholesterol(out)</text>
        <dbReference type="Rhea" id="RHEA:39747"/>
        <dbReference type="ChEBI" id="CHEBI:16113"/>
    </reaction>
</comment>
<dbReference type="NCBIfam" id="TIGR00917">
    <property type="entry name" value="2A060601"/>
    <property type="match status" value="1"/>
</dbReference>
<feature type="transmembrane region" description="Helical" evidence="16">
    <location>
        <begin position="659"/>
        <end position="683"/>
    </location>
</feature>
<keyword evidence="12" id="KW-1207">Sterol metabolism</keyword>
<evidence type="ECO:0000256" key="8">
    <source>
        <dbReference type="ARBA" id="ARBA00023055"/>
    </source>
</evidence>
<keyword evidence="5 16" id="KW-0812">Transmembrane</keyword>
<dbReference type="InterPro" id="IPR053958">
    <property type="entry name" value="HMGCR/SNAP/NPC1-like_SSD"/>
</dbReference>
<evidence type="ECO:0000256" key="16">
    <source>
        <dbReference type="SAM" id="Phobius"/>
    </source>
</evidence>
<protein>
    <recommendedName>
        <fullName evidence="17">SSD domain-containing protein</fullName>
    </recommendedName>
</protein>
<dbReference type="InterPro" id="IPR032190">
    <property type="entry name" value="NPC1_N"/>
</dbReference>
<keyword evidence="6" id="KW-0732">Signal</keyword>
<keyword evidence="7 16" id="KW-1133">Transmembrane helix</keyword>
<organism evidence="18 19">
    <name type="scientific">Porites lobata</name>
    <dbReference type="NCBI Taxonomy" id="104759"/>
    <lineage>
        <taxon>Eukaryota</taxon>
        <taxon>Metazoa</taxon>
        <taxon>Cnidaria</taxon>
        <taxon>Anthozoa</taxon>
        <taxon>Hexacorallia</taxon>
        <taxon>Scleractinia</taxon>
        <taxon>Fungiina</taxon>
        <taxon>Poritidae</taxon>
        <taxon>Porites</taxon>
    </lineage>
</organism>
<evidence type="ECO:0000259" key="17">
    <source>
        <dbReference type="PROSITE" id="PS50156"/>
    </source>
</evidence>
<comment type="caution">
    <text evidence="18">The sequence shown here is derived from an EMBL/GenBank/DDBJ whole genome shotgun (WGS) entry which is preliminary data.</text>
</comment>
<dbReference type="PANTHER" id="PTHR45727:SF2">
    <property type="entry name" value="NPC INTRACELLULAR CHOLESTEROL TRANSPORTER 1"/>
    <property type="match status" value="1"/>
</dbReference>
<sequence>QVNSQDVIKNHTKGYCVWYGQCTHGLKPKNCLYNGPAKYLNDTHGQEILSDRCPEFRGRPTCCTTNQLEALTSNLQTMEQLTSRCPACWNNMRRLYCELTCSQDQSLFMDVTSEEYDKQTNVINGVDYYVSPEFKEGLFNSCKDVTFPGNNAKILSFLCGTSAAKCTPEKLLTFMGSTTNGFAPFTINYKAKLAANLTWMNETIFQCNQKFIDPRNNRTANPCSCQDCTASCPVPPPPLPKPKAETIFGLSILSFSLLVAYVVFVVVFFPLSIFCSMRKKNNSYAVVADSSKYGGVYPPVSSTQSTSTDSSPGMCEQLGGTLETVLRHFFTKWGVWCSSHPFVVMGGCAIIIIALACGLVFFTVTTDPVELWSAPNSEARREKEIYDSKFDPFYRTEQLIIRPTRNVPGGYKQFPYGNFVPFGPIFHLDLLNQALDLQNYIASMTVKTEDNETVQLRDICFQPLAPQKQECAIQSFFQYFQNNKTRLNKCISLMGYECDKKQSYDVNAYDYHDHVLFCTGSPTSEDSKLKEPCLSAYGGPMGPNLAFGGFEGTAYQNASTLIITFVVKNHKNTTKLKKAMAWEKAFIEFMKDYTKDPKNGNLTISFTAERAIQDELNRESATDIYTILVSYLIMFAYITVALGQLDCKDCSRLLIDSKVTLGLGGIFIVLFSVVASLGFWSYIGEPATLIIIEVIPFLVLAVGVDNIFILVQTYQRYSIYAEEDIPHKVGRVLGEVAPSMLLTSLSESIAFALGALSTMPAVRVFSLYAAVAVLFDFLLQVTVFVALLSLDSKRQENNRYDILCCIKEPKLRGPSEGCSVYSVMKVFADVLLSEFIRPAIICLFTGLLFLSISATPNIDVGLDQELALPKDSYLLNWFSDMKQYLNVGPPVYFVVNEGYDYEHPKGQNMICGSSGCNPNSLVQQIFLASERPQETKIAETASSWLDDYFSWIDPNGENSCCRMLYTHDQNGTMPVFPPTFCNATVNDSLCLPCLNASQKGLRPTPAQFDKYLPFYLNDNPETKCTKGGHAAYGDAVKLGNLTTDKYYVQASYFMSYHTILRTSSDYTAALKHSRVISKNISKTIGKDVFAYSVFYVFYEQYLTIVKDTWENLVYCAAAIFVVTFLLLGFNLSIALIVTFTVAVIIVNLLGLMYVWDISLNAVSLVNLVMAVGISVEFCSHIARAFTVNRQPTRVERAKEALAKMGSSVLSGITLTKFSGILVLYFAKSQIFEVFYFRMYLGVVLIGAFHGLIFLPVLLSYIGPMSTRTLKLPDHSSLRTPFYDGTEERRPLLTERTSIQ</sequence>
<dbReference type="InterPro" id="IPR000731">
    <property type="entry name" value="SSD"/>
</dbReference>
<feature type="transmembrane region" description="Helical" evidence="16">
    <location>
        <begin position="247"/>
        <end position="271"/>
    </location>
</feature>
<comment type="subcellular location">
    <subcellularLocation>
        <location evidence="1">Endomembrane system</location>
        <topology evidence="1">Multi-pass membrane protein</topology>
    </subcellularLocation>
</comment>
<dbReference type="EMBL" id="CALNXK010000078">
    <property type="protein sequence ID" value="CAH3146266.1"/>
    <property type="molecule type" value="Genomic_DNA"/>
</dbReference>
<dbReference type="Gene3D" id="1.20.1640.10">
    <property type="entry name" value="Multidrug efflux transporter AcrB transmembrane domain"/>
    <property type="match status" value="2"/>
</dbReference>
<keyword evidence="19" id="KW-1185">Reference proteome</keyword>
<keyword evidence="4" id="KW-0153">Cholesterol metabolism</keyword>
<feature type="transmembrane region" description="Helical" evidence="16">
    <location>
        <begin position="342"/>
        <end position="364"/>
    </location>
</feature>
<dbReference type="InterPro" id="IPR053956">
    <property type="entry name" value="NPC1_MLD"/>
</dbReference>
<keyword evidence="3" id="KW-0813">Transport</keyword>
<dbReference type="SUPFAM" id="SSF82866">
    <property type="entry name" value="Multidrug efflux transporter AcrB transmembrane domain"/>
    <property type="match status" value="2"/>
</dbReference>
<feature type="transmembrane region" description="Helical" evidence="16">
    <location>
        <begin position="1111"/>
        <end position="1129"/>
    </location>
</feature>
<keyword evidence="9" id="KW-0443">Lipid metabolism</keyword>
<evidence type="ECO:0000256" key="11">
    <source>
        <dbReference type="ARBA" id="ARBA00023157"/>
    </source>
</evidence>
<feature type="transmembrane region" description="Helical" evidence="16">
    <location>
        <begin position="1206"/>
        <end position="1226"/>
    </location>
</feature>
<feature type="transmembrane region" description="Helical" evidence="16">
    <location>
        <begin position="1161"/>
        <end position="1185"/>
    </location>
</feature>
<dbReference type="Pfam" id="PF12349">
    <property type="entry name" value="Sterol-sensing"/>
    <property type="match status" value="1"/>
</dbReference>
<feature type="transmembrane region" description="Helical" evidence="16">
    <location>
        <begin position="624"/>
        <end position="647"/>
    </location>
</feature>
<evidence type="ECO:0000256" key="14">
    <source>
        <dbReference type="ARBA" id="ARBA00023221"/>
    </source>
</evidence>
<evidence type="ECO:0000313" key="19">
    <source>
        <dbReference type="Proteomes" id="UP001159405"/>
    </source>
</evidence>
<evidence type="ECO:0000256" key="15">
    <source>
        <dbReference type="ARBA" id="ARBA00034049"/>
    </source>
</evidence>
<evidence type="ECO:0000256" key="3">
    <source>
        <dbReference type="ARBA" id="ARBA00022448"/>
    </source>
</evidence>
<feature type="domain" description="SSD" evidence="17">
    <location>
        <begin position="623"/>
        <end position="790"/>
    </location>
</feature>
<evidence type="ECO:0000256" key="12">
    <source>
        <dbReference type="ARBA" id="ARBA00023166"/>
    </source>
</evidence>
<feature type="transmembrane region" description="Helical" evidence="16">
    <location>
        <begin position="1136"/>
        <end position="1155"/>
    </location>
</feature>
<feature type="non-terminal residue" evidence="18">
    <location>
        <position position="1"/>
    </location>
</feature>
<evidence type="ECO:0000256" key="10">
    <source>
        <dbReference type="ARBA" id="ARBA00023136"/>
    </source>
</evidence>
<keyword evidence="10 16" id="KW-0472">Membrane</keyword>
<proteinExistence type="inferred from homology"/>
<name>A0ABN8PLC2_9CNID</name>
<keyword evidence="13" id="KW-0325">Glycoprotein</keyword>
<accession>A0ABN8PLC2</accession>
<evidence type="ECO:0000256" key="9">
    <source>
        <dbReference type="ARBA" id="ARBA00023098"/>
    </source>
</evidence>
<evidence type="ECO:0000256" key="6">
    <source>
        <dbReference type="ARBA" id="ARBA00022729"/>
    </source>
</evidence>
<dbReference type="Pfam" id="PF16414">
    <property type="entry name" value="NPC1_N"/>
    <property type="match status" value="1"/>
</dbReference>
<dbReference type="Proteomes" id="UP001159405">
    <property type="component" value="Unassembled WGS sequence"/>
</dbReference>
<feature type="transmembrane region" description="Helical" evidence="16">
    <location>
        <begin position="689"/>
        <end position="711"/>
    </location>
</feature>
<evidence type="ECO:0000256" key="5">
    <source>
        <dbReference type="ARBA" id="ARBA00022692"/>
    </source>
</evidence>
<reference evidence="18 19" key="1">
    <citation type="submission" date="2022-05" db="EMBL/GenBank/DDBJ databases">
        <authorList>
            <consortium name="Genoscope - CEA"/>
            <person name="William W."/>
        </authorList>
    </citation>
    <scope>NUCLEOTIDE SEQUENCE [LARGE SCALE GENOMIC DNA]</scope>
</reference>
<gene>
    <name evidence="18" type="ORF">PLOB_00044963</name>
</gene>
<evidence type="ECO:0000256" key="7">
    <source>
        <dbReference type="ARBA" id="ARBA00022989"/>
    </source>
</evidence>
<comment type="similarity">
    <text evidence="2">Belongs to the patched family.</text>
</comment>
<feature type="transmembrane region" description="Helical" evidence="16">
    <location>
        <begin position="1238"/>
        <end position="1261"/>
    </location>
</feature>
<evidence type="ECO:0000256" key="13">
    <source>
        <dbReference type="ARBA" id="ARBA00023180"/>
    </source>
</evidence>
<dbReference type="PROSITE" id="PS50156">
    <property type="entry name" value="SSD"/>
    <property type="match status" value="1"/>
</dbReference>
<keyword evidence="8" id="KW-0445">Lipid transport</keyword>